<dbReference type="GO" id="GO:0005524">
    <property type="term" value="F:ATP binding"/>
    <property type="evidence" value="ECO:0007669"/>
    <property type="project" value="UniProtKB-KW"/>
</dbReference>
<evidence type="ECO:0000313" key="2">
    <source>
        <dbReference type="EMBL" id="HIR06250.1"/>
    </source>
</evidence>
<dbReference type="CDD" id="cd00009">
    <property type="entry name" value="AAA"/>
    <property type="match status" value="1"/>
</dbReference>
<evidence type="ECO:0000313" key="3">
    <source>
        <dbReference type="Proteomes" id="UP000824250"/>
    </source>
</evidence>
<dbReference type="GO" id="GO:0006260">
    <property type="term" value="P:DNA replication"/>
    <property type="evidence" value="ECO:0007669"/>
    <property type="project" value="TreeGrafter"/>
</dbReference>
<organism evidence="2 3">
    <name type="scientific">Candidatus Copromonas faecavium</name>
    <name type="common">nom. illeg.</name>
    <dbReference type="NCBI Taxonomy" id="2840740"/>
    <lineage>
        <taxon>Bacteria</taxon>
        <taxon>Bacillati</taxon>
        <taxon>Bacillota</taxon>
        <taxon>Clostridia</taxon>
        <taxon>Lachnospirales</taxon>
        <taxon>Lachnospiraceae</taxon>
        <taxon>Candidatus Copromonas (nom. illeg.)</taxon>
    </lineage>
</organism>
<accession>A0A9D1A777</accession>
<evidence type="ECO:0000259" key="1">
    <source>
        <dbReference type="SMART" id="SM00382"/>
    </source>
</evidence>
<proteinExistence type="predicted"/>
<dbReference type="Proteomes" id="UP000824250">
    <property type="component" value="Unassembled WGS sequence"/>
</dbReference>
<sequence length="330" mass="38623">MALSNSQYQALMRVYQQRQLENKREQDERVREVFEKVPEIARLSDEIAASMAQAARRMVVNDIQGAGTLKKQAALLRNRRDQRLKESGYPPDYLELRYHCRDCRDTGYMDGKKCHCFRRMEIEILYDQSNIRERLEKENFDTLSMEYYDRETVDGKTGMTVYEYMSMVIEECRAFVESFEEEKGSILFTGNTGCGKTFLSSCIARELIRRCYSVVYLTATDLFDILSDSRFGNREEEEAKDRAAYILDCDLLIIDDLGTELINTFTVSQLFYCVNERLNRKKGTIISTNLTLNQMRDEFTERVTSRIMSQYRILPLLGKDLRLVKQGYQA</sequence>
<name>A0A9D1A777_9FIRM</name>
<keyword evidence="2" id="KW-0067">ATP-binding</keyword>
<dbReference type="SUPFAM" id="SSF52540">
    <property type="entry name" value="P-loop containing nucleoside triphosphate hydrolases"/>
    <property type="match status" value="1"/>
</dbReference>
<dbReference type="Gene3D" id="3.40.50.300">
    <property type="entry name" value="P-loop containing nucleotide triphosphate hydrolases"/>
    <property type="match status" value="1"/>
</dbReference>
<dbReference type="InterPro" id="IPR002611">
    <property type="entry name" value="IstB_ATP-bd"/>
</dbReference>
<gene>
    <name evidence="2" type="ORF">IAB28_09865</name>
</gene>
<reference evidence="2" key="1">
    <citation type="submission" date="2020-10" db="EMBL/GenBank/DDBJ databases">
        <authorList>
            <person name="Gilroy R."/>
        </authorList>
    </citation>
    <scope>NUCLEOTIDE SEQUENCE</scope>
    <source>
        <strain evidence="2">CHK180-2868</strain>
    </source>
</reference>
<protein>
    <submittedName>
        <fullName evidence="2">ATP-binding protein</fullName>
    </submittedName>
</protein>
<comment type="caution">
    <text evidence="2">The sequence shown here is derived from an EMBL/GenBank/DDBJ whole genome shotgun (WGS) entry which is preliminary data.</text>
</comment>
<dbReference type="PANTHER" id="PTHR30050:SF4">
    <property type="entry name" value="ATP-BINDING PROTEIN RV3427C IN INSERTION SEQUENCE-RELATED"/>
    <property type="match status" value="1"/>
</dbReference>
<dbReference type="NCBIfam" id="NF005304">
    <property type="entry name" value="PRK06835.1"/>
    <property type="match status" value="1"/>
</dbReference>
<dbReference type="InterPro" id="IPR027417">
    <property type="entry name" value="P-loop_NTPase"/>
</dbReference>
<dbReference type="InterPro" id="IPR003593">
    <property type="entry name" value="AAA+_ATPase"/>
</dbReference>
<dbReference type="Pfam" id="PF01695">
    <property type="entry name" value="IstB_IS21"/>
    <property type="match status" value="1"/>
</dbReference>
<keyword evidence="2" id="KW-0547">Nucleotide-binding</keyword>
<dbReference type="EMBL" id="DVGC01000058">
    <property type="protein sequence ID" value="HIR06250.1"/>
    <property type="molecule type" value="Genomic_DNA"/>
</dbReference>
<reference evidence="2" key="2">
    <citation type="journal article" date="2021" name="PeerJ">
        <title>Extensive microbial diversity within the chicken gut microbiome revealed by metagenomics and culture.</title>
        <authorList>
            <person name="Gilroy R."/>
            <person name="Ravi A."/>
            <person name="Getino M."/>
            <person name="Pursley I."/>
            <person name="Horton D.L."/>
            <person name="Alikhan N.F."/>
            <person name="Baker D."/>
            <person name="Gharbi K."/>
            <person name="Hall N."/>
            <person name="Watson M."/>
            <person name="Adriaenssens E.M."/>
            <person name="Foster-Nyarko E."/>
            <person name="Jarju S."/>
            <person name="Secka A."/>
            <person name="Antonio M."/>
            <person name="Oren A."/>
            <person name="Chaudhuri R.R."/>
            <person name="La Ragione R."/>
            <person name="Hildebrand F."/>
            <person name="Pallen M.J."/>
        </authorList>
    </citation>
    <scope>NUCLEOTIDE SEQUENCE</scope>
    <source>
        <strain evidence="2">CHK180-2868</strain>
    </source>
</reference>
<dbReference type="SMART" id="SM00382">
    <property type="entry name" value="AAA"/>
    <property type="match status" value="1"/>
</dbReference>
<dbReference type="AlphaFoldDB" id="A0A9D1A777"/>
<dbReference type="PANTHER" id="PTHR30050">
    <property type="entry name" value="CHROMOSOMAL REPLICATION INITIATOR PROTEIN DNAA"/>
    <property type="match status" value="1"/>
</dbReference>
<feature type="domain" description="AAA+ ATPase" evidence="1">
    <location>
        <begin position="182"/>
        <end position="314"/>
    </location>
</feature>